<keyword evidence="1" id="KW-1133">Transmembrane helix</keyword>
<keyword evidence="3" id="KW-1185">Reference proteome</keyword>
<organism evidence="2 3">
    <name type="scientific">Haemophilus paracuniculus</name>
    <dbReference type="NCBI Taxonomy" id="734"/>
    <lineage>
        <taxon>Bacteria</taxon>
        <taxon>Pseudomonadati</taxon>
        <taxon>Pseudomonadota</taxon>
        <taxon>Gammaproteobacteria</taxon>
        <taxon>Pasteurellales</taxon>
        <taxon>Pasteurellaceae</taxon>
        <taxon>Haemophilus</taxon>
    </lineage>
</organism>
<evidence type="ECO:0000313" key="2">
    <source>
        <dbReference type="EMBL" id="OOS00873.1"/>
    </source>
</evidence>
<protein>
    <recommendedName>
        <fullName evidence="4">Integrating conjugative element protein</fullName>
    </recommendedName>
</protein>
<feature type="transmembrane region" description="Helical" evidence="1">
    <location>
        <begin position="56"/>
        <end position="76"/>
    </location>
</feature>
<gene>
    <name evidence="2" type="ORF">B0187_00850</name>
</gene>
<proteinExistence type="predicted"/>
<comment type="caution">
    <text evidence="2">The sequence shown here is derived from an EMBL/GenBank/DDBJ whole genome shotgun (WGS) entry which is preliminary data.</text>
</comment>
<accession>A0A1T0AVZ6</accession>
<dbReference type="EMBL" id="MUYA01000001">
    <property type="protein sequence ID" value="OOS00873.1"/>
    <property type="molecule type" value="Genomic_DNA"/>
</dbReference>
<dbReference type="Proteomes" id="UP000190867">
    <property type="component" value="Unassembled WGS sequence"/>
</dbReference>
<sequence length="78" mass="8621">MSSAVSQAFNIGANSTASESSILILSFTFASLLMVIAYIALHLFKELKDGKLKVGKFLAILLKMSFLFAILSYFLLRR</sequence>
<dbReference type="RefSeq" id="WP_078235859.1">
    <property type="nucleotide sequence ID" value="NZ_MUYA01000001.1"/>
</dbReference>
<dbReference type="STRING" id="734.B0187_00850"/>
<keyword evidence="1" id="KW-0812">Transmembrane</keyword>
<feature type="transmembrane region" description="Helical" evidence="1">
    <location>
        <begin position="22"/>
        <end position="44"/>
    </location>
</feature>
<keyword evidence="1" id="KW-0472">Membrane</keyword>
<dbReference type="AlphaFoldDB" id="A0A1T0AVZ6"/>
<name>A0A1T0AVZ6_9PAST</name>
<evidence type="ECO:0000256" key="1">
    <source>
        <dbReference type="SAM" id="Phobius"/>
    </source>
</evidence>
<evidence type="ECO:0000313" key="3">
    <source>
        <dbReference type="Proteomes" id="UP000190867"/>
    </source>
</evidence>
<reference evidence="2 3" key="1">
    <citation type="submission" date="2017-02" db="EMBL/GenBank/DDBJ databases">
        <title>Draft genome sequence of Haemophilus paracuniculus CCUG 43573 type strain.</title>
        <authorList>
            <person name="Engstrom-Jakobsson H."/>
            <person name="Salva-Serra F."/>
            <person name="Thorell K."/>
            <person name="Gonzales-Siles L."/>
            <person name="Karlsson R."/>
            <person name="Boulund F."/>
            <person name="Engstrand L."/>
            <person name="Kristiansson E."/>
            <person name="Moore E."/>
        </authorList>
    </citation>
    <scope>NUCLEOTIDE SEQUENCE [LARGE SCALE GENOMIC DNA]</scope>
    <source>
        <strain evidence="2 3">CCUG 43573</strain>
    </source>
</reference>
<evidence type="ECO:0008006" key="4">
    <source>
        <dbReference type="Google" id="ProtNLM"/>
    </source>
</evidence>